<dbReference type="PATRIC" id="fig|1678841.3.peg.3562"/>
<keyword evidence="2" id="KW-1185">Reference proteome</keyword>
<organism evidence="1">
    <name type="scientific">Lentimicrobium saccharophilum</name>
    <dbReference type="NCBI Taxonomy" id="1678841"/>
    <lineage>
        <taxon>Bacteria</taxon>
        <taxon>Pseudomonadati</taxon>
        <taxon>Bacteroidota</taxon>
        <taxon>Bacteroidia</taxon>
        <taxon>Bacteroidales</taxon>
        <taxon>Lentimicrobiaceae</taxon>
        <taxon>Lentimicrobium</taxon>
    </lineage>
</organism>
<dbReference type="Gene3D" id="3.20.20.370">
    <property type="entry name" value="Glycoside hydrolase/deacetylase"/>
    <property type="match status" value="1"/>
</dbReference>
<accession>A0A0S7C4A1</accession>
<evidence type="ECO:0000313" key="2">
    <source>
        <dbReference type="Proteomes" id="UP000053091"/>
    </source>
</evidence>
<dbReference type="Proteomes" id="UP000053091">
    <property type="component" value="Unassembled WGS sequence"/>
</dbReference>
<name>A0A0S7C4A1_9BACT</name>
<dbReference type="AlphaFoldDB" id="A0A0S7C4A1"/>
<protein>
    <recommendedName>
        <fullName evidence="3">Polysaccharide (De)acetylase</fullName>
    </recommendedName>
</protein>
<reference evidence="1" key="1">
    <citation type="journal article" date="2015" name="Genome Announc.">
        <title>Draft Genome Sequence of Bacteroidales Strain TBC1, a Novel Isolate from a Methanogenic Wastewater Treatment System.</title>
        <authorList>
            <person name="Tourlousse D.M."/>
            <person name="Matsuura N."/>
            <person name="Sun L."/>
            <person name="Toyonaga M."/>
            <person name="Kuroda K."/>
            <person name="Ohashi A."/>
            <person name="Cruz R."/>
            <person name="Yamaguchi T."/>
            <person name="Sekiguchi Y."/>
        </authorList>
    </citation>
    <scope>NUCLEOTIDE SEQUENCE [LARGE SCALE GENOMIC DNA]</scope>
    <source>
        <strain evidence="1">TBC1</strain>
    </source>
</reference>
<evidence type="ECO:0008006" key="3">
    <source>
        <dbReference type="Google" id="ProtNLM"/>
    </source>
</evidence>
<proteinExistence type="predicted"/>
<dbReference type="STRING" id="1678841.TBC1_12806"/>
<gene>
    <name evidence="1" type="ORF">TBC1_12806</name>
</gene>
<sequence>MRVRNFLVSLLQNLPGWNTSRKIVVIESDDWGSIRMPSRSVYDHLLAKGYKVDSDPFLKYDSLAGESDLSNLFEVLVSYKDKNGSPPVITANTIVCNPDFAAIEKSGFQEYRYEPFTETLKRYPAHAGSFELWRSGMSSGIFYPQFHGREHINVSKWMMALRSDVDMVREAFRHGMISISSESSGMKFGYMEAYDSFSVEEEMEKAGIIHDGLRIFENIFGYASRSFISCCFIWNDKIERAVNDKGVKYIQGIARQLEPFCKDGKHNFNRRFHFTGQKNGLNQLYLVRNAYFEPSLSGNPDEASYCLKRMEVAFKMKKPAIISAHRLNFIGTIDQKNRDNNLRQFNRLLKEITQRWPEVEFFTSDRLGELMMKGKEKFY</sequence>
<evidence type="ECO:0000313" key="1">
    <source>
        <dbReference type="EMBL" id="GAP44990.1"/>
    </source>
</evidence>
<dbReference type="EMBL" id="DF968183">
    <property type="protein sequence ID" value="GAP44990.1"/>
    <property type="molecule type" value="Genomic_DNA"/>
</dbReference>